<reference evidence="7 8" key="1">
    <citation type="journal article" date="2014" name="PLoS ONE">
        <title>The first complete genome sequence of the class fimbriimonadia in the phylum armatimonadetes.</title>
        <authorList>
            <person name="Hu Z.Y."/>
            <person name="Wang Y.Z."/>
            <person name="Im W.T."/>
            <person name="Wang S.Y."/>
            <person name="Zhao G.P."/>
            <person name="Zheng H.J."/>
            <person name="Quan Z.X."/>
        </authorList>
    </citation>
    <scope>NUCLEOTIDE SEQUENCE [LARGE SCALE GENOMIC DNA]</scope>
    <source>
        <strain evidence="7">Gsoil 348</strain>
    </source>
</reference>
<dbReference type="Pfam" id="PF06537">
    <property type="entry name" value="DHOR"/>
    <property type="match status" value="1"/>
</dbReference>
<gene>
    <name evidence="7" type="ORF">OP10G_4398</name>
</gene>
<dbReference type="PANTHER" id="PTHR30600">
    <property type="entry name" value="CYTOCHROME C PEROXIDASE-RELATED"/>
    <property type="match status" value="1"/>
</dbReference>
<proteinExistence type="predicted"/>
<dbReference type="STRING" id="661478.OP10G_4398"/>
<dbReference type="eggNOG" id="COG3488">
    <property type="taxonomic scope" value="Bacteria"/>
</dbReference>
<dbReference type="PROSITE" id="PS51007">
    <property type="entry name" value="CYTC"/>
    <property type="match status" value="1"/>
</dbReference>
<feature type="region of interest" description="Disordered" evidence="5">
    <location>
        <begin position="238"/>
        <end position="259"/>
    </location>
</feature>
<feature type="domain" description="Cytochrome c" evidence="6">
    <location>
        <begin position="281"/>
        <end position="406"/>
    </location>
</feature>
<dbReference type="InterPro" id="IPR009056">
    <property type="entry name" value="Cyt_c-like_dom"/>
</dbReference>
<evidence type="ECO:0000313" key="8">
    <source>
        <dbReference type="Proteomes" id="UP000027982"/>
    </source>
</evidence>
<dbReference type="GO" id="GO:0020037">
    <property type="term" value="F:heme binding"/>
    <property type="evidence" value="ECO:0007669"/>
    <property type="project" value="InterPro"/>
</dbReference>
<dbReference type="GO" id="GO:0046872">
    <property type="term" value="F:metal ion binding"/>
    <property type="evidence" value="ECO:0007669"/>
    <property type="project" value="UniProtKB-KW"/>
</dbReference>
<keyword evidence="8" id="KW-1185">Reference proteome</keyword>
<dbReference type="InterPro" id="IPR051395">
    <property type="entry name" value="Cytochrome_c_Peroxidase/MauG"/>
</dbReference>
<dbReference type="AlphaFoldDB" id="A0A068NWD2"/>
<sequence>MNNRQLLRTSRTLAIIGGSSLFLWGALSPPASGVLQGPPRPPKPLGGLTPAEQRLFQAGVGVFAELEAPPDGLGPVFNGVSCAECHRAGGLGGAAENLGVARVTRIGGMTNGKYTDLAQVGGPLLQSRSLRELIRGYPVPGEVVPKEAQFVSHRITTPLFGAGLIEAIPDSAILALERQSQPDGVHGVANRVLNPDTGKTEIGRFGWKAQVSALHWFSGDAYLNEMGITSPVFSHENLPQGKPIPKGADQVPDPEEAGPDIAAATDFMRFLAPLDPVPPTPEAIRGEAIFANVRCTSCHVPTLQTGANLSKALSNIPVRLFSDLLLHRMGAGLADGIQQGQAAGDQFRTAPLWGVGRRPFLLHDGRANSVDQAIRLHAGEALSSHDRYLRLNPRDRNAVIEFLNGL</sequence>
<evidence type="ECO:0000256" key="4">
    <source>
        <dbReference type="PROSITE-ProRule" id="PRU00433"/>
    </source>
</evidence>
<dbReference type="PANTHER" id="PTHR30600:SF4">
    <property type="entry name" value="CYTOCHROME C DOMAIN-CONTAINING PROTEIN"/>
    <property type="match status" value="1"/>
</dbReference>
<evidence type="ECO:0000256" key="1">
    <source>
        <dbReference type="ARBA" id="ARBA00022617"/>
    </source>
</evidence>
<organism evidence="7 8">
    <name type="scientific">Fimbriimonas ginsengisoli Gsoil 348</name>
    <dbReference type="NCBI Taxonomy" id="661478"/>
    <lineage>
        <taxon>Bacteria</taxon>
        <taxon>Bacillati</taxon>
        <taxon>Armatimonadota</taxon>
        <taxon>Fimbriimonadia</taxon>
        <taxon>Fimbriimonadales</taxon>
        <taxon>Fimbriimonadaceae</taxon>
        <taxon>Fimbriimonas</taxon>
    </lineage>
</organism>
<evidence type="ECO:0000256" key="5">
    <source>
        <dbReference type="SAM" id="MobiDB-lite"/>
    </source>
</evidence>
<keyword evidence="3 4" id="KW-0408">Iron</keyword>
<dbReference type="InterPro" id="IPR010538">
    <property type="entry name" value="DHOR"/>
</dbReference>
<dbReference type="Proteomes" id="UP000027982">
    <property type="component" value="Chromosome"/>
</dbReference>
<dbReference type="Gene3D" id="1.10.760.10">
    <property type="entry name" value="Cytochrome c-like domain"/>
    <property type="match status" value="1"/>
</dbReference>
<dbReference type="SUPFAM" id="SSF46626">
    <property type="entry name" value="Cytochrome c"/>
    <property type="match status" value="1"/>
</dbReference>
<dbReference type="OrthoDB" id="9805202at2"/>
<evidence type="ECO:0000256" key="2">
    <source>
        <dbReference type="ARBA" id="ARBA00022723"/>
    </source>
</evidence>
<protein>
    <recommendedName>
        <fullName evidence="6">Cytochrome c domain-containing protein</fullName>
    </recommendedName>
</protein>
<evidence type="ECO:0000256" key="3">
    <source>
        <dbReference type="ARBA" id="ARBA00023004"/>
    </source>
</evidence>
<dbReference type="GO" id="GO:0009055">
    <property type="term" value="F:electron transfer activity"/>
    <property type="evidence" value="ECO:0007669"/>
    <property type="project" value="InterPro"/>
</dbReference>
<evidence type="ECO:0000259" key="6">
    <source>
        <dbReference type="PROSITE" id="PS51007"/>
    </source>
</evidence>
<dbReference type="EMBL" id="CP007139">
    <property type="protein sequence ID" value="AIE87766.1"/>
    <property type="molecule type" value="Genomic_DNA"/>
</dbReference>
<dbReference type="HOGENOM" id="CLU_618054_0_0_0"/>
<name>A0A068NWD2_FIMGI</name>
<evidence type="ECO:0000313" key="7">
    <source>
        <dbReference type="EMBL" id="AIE87766.1"/>
    </source>
</evidence>
<dbReference type="GO" id="GO:0004130">
    <property type="term" value="F:cytochrome-c peroxidase activity"/>
    <property type="evidence" value="ECO:0007669"/>
    <property type="project" value="TreeGrafter"/>
</dbReference>
<accession>A0A068NWD2</accession>
<dbReference type="InterPro" id="IPR036909">
    <property type="entry name" value="Cyt_c-like_dom_sf"/>
</dbReference>
<keyword evidence="2 4" id="KW-0479">Metal-binding</keyword>
<dbReference type="KEGG" id="fgi:OP10G_4398"/>
<keyword evidence="1 4" id="KW-0349">Heme</keyword>